<dbReference type="Proteomes" id="UP000223913">
    <property type="component" value="Unassembled WGS sequence"/>
</dbReference>
<comment type="caution">
    <text evidence="1">The sequence shown here is derived from an EMBL/GenBank/DDBJ whole genome shotgun (WGS) entry which is preliminary data.</text>
</comment>
<dbReference type="EMBL" id="PDUD01000024">
    <property type="protein sequence ID" value="PHN04807.1"/>
    <property type="molecule type" value="Genomic_DNA"/>
</dbReference>
<reference evidence="1 2" key="1">
    <citation type="submission" date="2017-10" db="EMBL/GenBank/DDBJ databases">
        <title>The draft genome sequence of Lewinella nigricans NBRC 102662.</title>
        <authorList>
            <person name="Wang K."/>
        </authorList>
    </citation>
    <scope>NUCLEOTIDE SEQUENCE [LARGE SCALE GENOMIC DNA]</scope>
    <source>
        <strain evidence="1 2">NBRC 102662</strain>
    </source>
</reference>
<proteinExistence type="predicted"/>
<protein>
    <submittedName>
        <fullName evidence="1">Uncharacterized protein</fullName>
    </submittedName>
</protein>
<evidence type="ECO:0000313" key="2">
    <source>
        <dbReference type="Proteomes" id="UP000223913"/>
    </source>
</evidence>
<evidence type="ECO:0000313" key="1">
    <source>
        <dbReference type="EMBL" id="PHN04807.1"/>
    </source>
</evidence>
<keyword evidence="2" id="KW-1185">Reference proteome</keyword>
<organism evidence="1 2">
    <name type="scientific">Flavilitoribacter nigricans (strain ATCC 23147 / DSM 23189 / NBRC 102662 / NCIMB 1420 / SS-2)</name>
    <name type="common">Lewinella nigricans</name>
    <dbReference type="NCBI Taxonomy" id="1122177"/>
    <lineage>
        <taxon>Bacteria</taxon>
        <taxon>Pseudomonadati</taxon>
        <taxon>Bacteroidota</taxon>
        <taxon>Saprospiria</taxon>
        <taxon>Saprospirales</taxon>
        <taxon>Lewinellaceae</taxon>
        <taxon>Flavilitoribacter</taxon>
    </lineage>
</organism>
<sequence length="167" mass="18701">MSNIGDWQSEACLFSESVQGSFAVEERQFPGGDGERITINVLIMGIPVRFQLSRRRSYTAAGGSPVFIKVQAAISSDKAVECRILRRRFIFRNQLRITSPNRDWATQLQHDSNLIGHFLQAGADRAVIASAEPQNTYQLLIQSSPDRGAAVRLRAIYDLLELLFGYL</sequence>
<name>A0A2D0N8K0_FLAN2</name>
<gene>
    <name evidence="1" type="ORF">CRP01_20060</name>
</gene>
<dbReference type="RefSeq" id="WP_099151867.1">
    <property type="nucleotide sequence ID" value="NZ_PDUD01000024.1"/>
</dbReference>
<dbReference type="AlphaFoldDB" id="A0A2D0N8K0"/>
<accession>A0A2D0N8K0</accession>